<dbReference type="InterPro" id="IPR045863">
    <property type="entry name" value="CorA_TM1_TM2"/>
</dbReference>
<comment type="subcellular location">
    <subcellularLocation>
        <location evidence="1">Cell membrane</location>
        <topology evidence="1">Multi-pass membrane protein</topology>
    </subcellularLocation>
</comment>
<dbReference type="GO" id="GO:0015087">
    <property type="term" value="F:cobalt ion transmembrane transporter activity"/>
    <property type="evidence" value="ECO:0007669"/>
    <property type="project" value="TreeGrafter"/>
</dbReference>
<dbReference type="PANTHER" id="PTHR46494:SF3">
    <property type="entry name" value="ZINC TRANSPORT PROTEIN ZNTB"/>
    <property type="match status" value="1"/>
</dbReference>
<evidence type="ECO:0000256" key="9">
    <source>
        <dbReference type="ARBA" id="ARBA00023065"/>
    </source>
</evidence>
<evidence type="ECO:0000256" key="10">
    <source>
        <dbReference type="ARBA" id="ARBA00023136"/>
    </source>
</evidence>
<dbReference type="CDD" id="cd12833">
    <property type="entry name" value="ZntB-like_1"/>
    <property type="match status" value="1"/>
</dbReference>
<dbReference type="GO" id="GO:0005886">
    <property type="term" value="C:plasma membrane"/>
    <property type="evidence" value="ECO:0007669"/>
    <property type="project" value="UniProtKB-SubCell"/>
</dbReference>
<dbReference type="RefSeq" id="WP_090193858.1">
    <property type="nucleotide sequence ID" value="NZ_LT629785.1"/>
</dbReference>
<dbReference type="InterPro" id="IPR045861">
    <property type="entry name" value="CorA_cytoplasmic_dom"/>
</dbReference>
<evidence type="ECO:0000313" key="13">
    <source>
        <dbReference type="Proteomes" id="UP000243232"/>
    </source>
</evidence>
<accession>A0A1H2FD86</accession>
<dbReference type="GO" id="GO:0000287">
    <property type="term" value="F:magnesium ion binding"/>
    <property type="evidence" value="ECO:0007669"/>
    <property type="project" value="TreeGrafter"/>
</dbReference>
<gene>
    <name evidence="12" type="ORF">SAMN05216296_1504</name>
</gene>
<dbReference type="Pfam" id="PF01544">
    <property type="entry name" value="CorA"/>
    <property type="match status" value="1"/>
</dbReference>
<evidence type="ECO:0000256" key="5">
    <source>
        <dbReference type="ARBA" id="ARBA00022519"/>
    </source>
</evidence>
<dbReference type="SUPFAM" id="SSF143865">
    <property type="entry name" value="CorA soluble domain-like"/>
    <property type="match status" value="1"/>
</dbReference>
<feature type="transmembrane region" description="Helical" evidence="11">
    <location>
        <begin position="309"/>
        <end position="329"/>
    </location>
</feature>
<organism evidence="12 13">
    <name type="scientific">Pseudomonas pohangensis</name>
    <dbReference type="NCBI Taxonomy" id="364197"/>
    <lineage>
        <taxon>Bacteria</taxon>
        <taxon>Pseudomonadati</taxon>
        <taxon>Pseudomonadota</taxon>
        <taxon>Gammaproteobacteria</taxon>
        <taxon>Pseudomonadales</taxon>
        <taxon>Pseudomonadaceae</taxon>
        <taxon>Pseudomonas</taxon>
    </lineage>
</organism>
<keyword evidence="8 11" id="KW-1133">Transmembrane helix</keyword>
<dbReference type="OrthoDB" id="9803484at2"/>
<dbReference type="SUPFAM" id="SSF144083">
    <property type="entry name" value="Magnesium transport protein CorA, transmembrane region"/>
    <property type="match status" value="1"/>
</dbReference>
<dbReference type="GO" id="GO:0015095">
    <property type="term" value="F:magnesium ion transmembrane transporter activity"/>
    <property type="evidence" value="ECO:0007669"/>
    <property type="project" value="TreeGrafter"/>
</dbReference>
<protein>
    <submittedName>
        <fullName evidence="12">Zinc transporter</fullName>
    </submittedName>
</protein>
<keyword evidence="3" id="KW-0813">Transport</keyword>
<proteinExistence type="inferred from homology"/>
<evidence type="ECO:0000256" key="7">
    <source>
        <dbReference type="ARBA" id="ARBA00022833"/>
    </source>
</evidence>
<evidence type="ECO:0000256" key="6">
    <source>
        <dbReference type="ARBA" id="ARBA00022692"/>
    </source>
</evidence>
<evidence type="ECO:0000313" key="12">
    <source>
        <dbReference type="EMBL" id="SDU05314.1"/>
    </source>
</evidence>
<keyword evidence="10 11" id="KW-0472">Membrane</keyword>
<dbReference type="STRING" id="364197.SAMN05216296_1504"/>
<evidence type="ECO:0000256" key="8">
    <source>
        <dbReference type="ARBA" id="ARBA00022989"/>
    </source>
</evidence>
<evidence type="ECO:0000256" key="1">
    <source>
        <dbReference type="ARBA" id="ARBA00004651"/>
    </source>
</evidence>
<reference evidence="13" key="1">
    <citation type="submission" date="2016-10" db="EMBL/GenBank/DDBJ databases">
        <authorList>
            <person name="Varghese N."/>
            <person name="Submissions S."/>
        </authorList>
    </citation>
    <scope>NUCLEOTIDE SEQUENCE [LARGE SCALE GENOMIC DNA]</scope>
    <source>
        <strain evidence="13">DSM 17875</strain>
    </source>
</reference>
<evidence type="ECO:0000256" key="11">
    <source>
        <dbReference type="SAM" id="Phobius"/>
    </source>
</evidence>
<evidence type="ECO:0000256" key="3">
    <source>
        <dbReference type="ARBA" id="ARBA00022448"/>
    </source>
</evidence>
<keyword evidence="9" id="KW-0406">Ion transport</keyword>
<keyword evidence="4" id="KW-1003">Cell membrane</keyword>
<feature type="transmembrane region" description="Helical" evidence="11">
    <location>
        <begin position="274"/>
        <end position="297"/>
    </location>
</feature>
<keyword evidence="13" id="KW-1185">Reference proteome</keyword>
<sequence>MDFAAEHEDSKQHGLAEALLLDGQGSARRVSREEIDRLQLQPAETLWLHWDRTHPDAQAWLRDHSGLSEFACNLLLEEGTRPRVVQPQSQQLLLFLRGVNLNPGAEPEDMISLRIFAEPNRVISLRMRHLQARSELSAELAAGKGPTSAQGLVLRLADLMTDKVEPLVADLSDLVDSEDEQIEQDERYVPNHNKMVSAKRRSASLRRFLAPQRDIFFEMSKEKLGWFVGDQAKDWNELGNSLTRHLEELELIRERVGLVLESEHQRMAGRMNRVMYLFAIVTGFFLPLSFFTGLLGINVGGIPGSEYPHGFVVVCLLMLGFGLFQWWLFRRLRLMV</sequence>
<dbReference type="Proteomes" id="UP000243232">
    <property type="component" value="Chromosome I"/>
</dbReference>
<keyword evidence="6 11" id="KW-0812">Transmembrane</keyword>
<dbReference type="PANTHER" id="PTHR46494">
    <property type="entry name" value="CORA FAMILY METAL ION TRANSPORTER (EUROFUNG)"/>
    <property type="match status" value="1"/>
</dbReference>
<keyword evidence="7" id="KW-0862">Zinc</keyword>
<dbReference type="InterPro" id="IPR002523">
    <property type="entry name" value="MgTranspt_CorA/ZnTranspt_ZntB"/>
</dbReference>
<name>A0A1H2FD86_9PSED</name>
<dbReference type="EMBL" id="LT629785">
    <property type="protein sequence ID" value="SDU05314.1"/>
    <property type="molecule type" value="Genomic_DNA"/>
</dbReference>
<dbReference type="Gene3D" id="1.20.58.340">
    <property type="entry name" value="Magnesium transport protein CorA, transmembrane region"/>
    <property type="match status" value="2"/>
</dbReference>
<evidence type="ECO:0000256" key="2">
    <source>
        <dbReference type="ARBA" id="ARBA00009765"/>
    </source>
</evidence>
<dbReference type="AlphaFoldDB" id="A0A1H2FD86"/>
<keyword evidence="5" id="KW-0997">Cell inner membrane</keyword>
<evidence type="ECO:0000256" key="4">
    <source>
        <dbReference type="ARBA" id="ARBA00022475"/>
    </source>
</evidence>
<dbReference type="Gene3D" id="3.30.460.20">
    <property type="entry name" value="CorA soluble domain-like"/>
    <property type="match status" value="1"/>
</dbReference>
<dbReference type="GO" id="GO:0050897">
    <property type="term" value="F:cobalt ion binding"/>
    <property type="evidence" value="ECO:0007669"/>
    <property type="project" value="TreeGrafter"/>
</dbReference>
<comment type="similarity">
    <text evidence="2">Belongs to the CorA metal ion transporter (MIT) (TC 1.A.35) family.</text>
</comment>